<evidence type="ECO:0000313" key="1">
    <source>
        <dbReference type="EMBL" id="MBB5156043.1"/>
    </source>
</evidence>
<sequence length="72" mass="8358">MPFPLHQNTRADDMRRRVLEQYEAGTNKPDKIHGWYNLAGGGSGLLLIDTDDPHELTDFLQLYMDLVSWVER</sequence>
<name>A0A840QFY6_9PSEU</name>
<dbReference type="AlphaFoldDB" id="A0A840QFY6"/>
<dbReference type="Pfam" id="PF11746">
    <property type="entry name" value="DUF3303"/>
    <property type="match status" value="1"/>
</dbReference>
<dbReference type="Proteomes" id="UP000584374">
    <property type="component" value="Unassembled WGS sequence"/>
</dbReference>
<comment type="caution">
    <text evidence="1">The sequence shown here is derived from an EMBL/GenBank/DDBJ whole genome shotgun (WGS) entry which is preliminary data.</text>
</comment>
<gene>
    <name evidence="1" type="ORF">BJ970_003577</name>
</gene>
<reference evidence="1 2" key="1">
    <citation type="submission" date="2020-08" db="EMBL/GenBank/DDBJ databases">
        <title>Sequencing the genomes of 1000 actinobacteria strains.</title>
        <authorList>
            <person name="Klenk H.-P."/>
        </authorList>
    </citation>
    <scope>NUCLEOTIDE SEQUENCE [LARGE SCALE GENOMIC DNA]</scope>
    <source>
        <strain evidence="1 2">DSM 45584</strain>
    </source>
</reference>
<organism evidence="1 2">
    <name type="scientific">Saccharopolyspora phatthalungensis</name>
    <dbReference type="NCBI Taxonomy" id="664693"/>
    <lineage>
        <taxon>Bacteria</taxon>
        <taxon>Bacillati</taxon>
        <taxon>Actinomycetota</taxon>
        <taxon>Actinomycetes</taxon>
        <taxon>Pseudonocardiales</taxon>
        <taxon>Pseudonocardiaceae</taxon>
        <taxon>Saccharopolyspora</taxon>
    </lineage>
</organism>
<evidence type="ECO:0000313" key="2">
    <source>
        <dbReference type="Proteomes" id="UP000584374"/>
    </source>
</evidence>
<dbReference type="EMBL" id="JACHIW010000001">
    <property type="protein sequence ID" value="MBB5156043.1"/>
    <property type="molecule type" value="Genomic_DNA"/>
</dbReference>
<accession>A0A840QFY6</accession>
<proteinExistence type="predicted"/>
<dbReference type="InterPro" id="IPR021734">
    <property type="entry name" value="DUF3303"/>
</dbReference>
<protein>
    <submittedName>
        <fullName evidence="1">Uncharacterized protein</fullName>
    </submittedName>
</protein>
<dbReference type="RefSeq" id="WP_246470895.1">
    <property type="nucleotide sequence ID" value="NZ_JACHIW010000001.1"/>
</dbReference>
<keyword evidence="2" id="KW-1185">Reference proteome</keyword>